<dbReference type="GO" id="GO:0003700">
    <property type="term" value="F:DNA-binding transcription factor activity"/>
    <property type="evidence" value="ECO:0007669"/>
    <property type="project" value="InterPro"/>
</dbReference>
<gene>
    <name evidence="5" type="ORF">EDD53_0799</name>
</gene>
<proteinExistence type="predicted"/>
<evidence type="ECO:0000256" key="1">
    <source>
        <dbReference type="ARBA" id="ARBA00023015"/>
    </source>
</evidence>
<dbReference type="EMBL" id="RKQK01000001">
    <property type="protein sequence ID" value="RPE71674.1"/>
    <property type="molecule type" value="Genomic_DNA"/>
</dbReference>
<accession>A0A3N4VFH6</accession>
<evidence type="ECO:0000256" key="3">
    <source>
        <dbReference type="ARBA" id="ARBA00023163"/>
    </source>
</evidence>
<dbReference type="PROSITE" id="PS50949">
    <property type="entry name" value="HTH_GNTR"/>
    <property type="match status" value="1"/>
</dbReference>
<dbReference type="InterPro" id="IPR036390">
    <property type="entry name" value="WH_DNA-bd_sf"/>
</dbReference>
<keyword evidence="1" id="KW-0805">Transcription regulation</keyword>
<dbReference type="PANTHER" id="PTHR43537:SF5">
    <property type="entry name" value="UXU OPERON TRANSCRIPTIONAL REGULATOR"/>
    <property type="match status" value="1"/>
</dbReference>
<dbReference type="PANTHER" id="PTHR43537">
    <property type="entry name" value="TRANSCRIPTIONAL REGULATOR, GNTR FAMILY"/>
    <property type="match status" value="1"/>
</dbReference>
<dbReference type="GO" id="GO:0003677">
    <property type="term" value="F:DNA binding"/>
    <property type="evidence" value="ECO:0007669"/>
    <property type="project" value="UniProtKB-KW"/>
</dbReference>
<dbReference type="SUPFAM" id="SSF46785">
    <property type="entry name" value="Winged helix' DNA-binding domain"/>
    <property type="match status" value="1"/>
</dbReference>
<name>A0A3N4VFH6_9RHOB</name>
<evidence type="ECO:0000256" key="2">
    <source>
        <dbReference type="ARBA" id="ARBA00023125"/>
    </source>
</evidence>
<dbReference type="Pfam" id="PF00392">
    <property type="entry name" value="GntR"/>
    <property type="match status" value="1"/>
</dbReference>
<dbReference type="InterPro" id="IPR036388">
    <property type="entry name" value="WH-like_DNA-bd_sf"/>
</dbReference>
<reference evidence="5 6" key="1">
    <citation type="submission" date="2018-11" db="EMBL/GenBank/DDBJ databases">
        <title>Genomic Encyclopedia of Type Strains, Phase IV (KMG-IV): sequencing the most valuable type-strain genomes for metagenomic binning, comparative biology and taxonomic classification.</title>
        <authorList>
            <person name="Goeker M."/>
        </authorList>
    </citation>
    <scope>NUCLEOTIDE SEQUENCE [LARGE SCALE GENOMIC DNA]</scope>
    <source>
        <strain evidence="5 6">DSM 104731</strain>
    </source>
</reference>
<dbReference type="SMART" id="SM00895">
    <property type="entry name" value="FCD"/>
    <property type="match status" value="1"/>
</dbReference>
<feature type="domain" description="HTH gntR-type" evidence="4">
    <location>
        <begin position="16"/>
        <end position="83"/>
    </location>
</feature>
<dbReference type="Proteomes" id="UP000269689">
    <property type="component" value="Unassembled WGS sequence"/>
</dbReference>
<dbReference type="AlphaFoldDB" id="A0A3N4VFH6"/>
<dbReference type="OrthoDB" id="9788098at2"/>
<dbReference type="InterPro" id="IPR011711">
    <property type="entry name" value="GntR_C"/>
</dbReference>
<dbReference type="SUPFAM" id="SSF48008">
    <property type="entry name" value="GntR ligand-binding domain-like"/>
    <property type="match status" value="1"/>
</dbReference>
<dbReference type="Gene3D" id="1.10.10.10">
    <property type="entry name" value="Winged helix-like DNA-binding domain superfamily/Winged helix DNA-binding domain"/>
    <property type="match status" value="1"/>
</dbReference>
<keyword evidence="2" id="KW-0238">DNA-binding</keyword>
<protein>
    <submittedName>
        <fullName evidence="5">GntR family transcriptional regulator</fullName>
    </submittedName>
</protein>
<sequence length="236" mass="26880">MEQELKLQALTPDRGPSVTDIVYRQLYDGIVCLDMPPGTKLSEADVAQKLAVSRQPVRDAFYRLSQQGFLLIRPQRATVVTQISTAAVHKARFIRTALEIETCCTAITKATSADIMRLEENLRLQKQVLNSGSRDDFHELDDEFHATICATAGHPEVWTLIKDNKAHMDRVRYLSLDKEGTQIAYDEHCEILKALINKDKTKVTEAIRSHLNRISKSISTIRAEHINYFDEEDREL</sequence>
<dbReference type="SMART" id="SM00345">
    <property type="entry name" value="HTH_GNTR"/>
    <property type="match status" value="1"/>
</dbReference>
<dbReference type="Gene3D" id="1.20.120.530">
    <property type="entry name" value="GntR ligand-binding domain-like"/>
    <property type="match status" value="1"/>
</dbReference>
<organism evidence="5 6">
    <name type="scientific">Pacificibacter maritimus</name>
    <dbReference type="NCBI Taxonomy" id="762213"/>
    <lineage>
        <taxon>Bacteria</taxon>
        <taxon>Pseudomonadati</taxon>
        <taxon>Pseudomonadota</taxon>
        <taxon>Alphaproteobacteria</taxon>
        <taxon>Rhodobacterales</taxon>
        <taxon>Roseobacteraceae</taxon>
        <taxon>Pacificibacter</taxon>
    </lineage>
</organism>
<comment type="caution">
    <text evidence="5">The sequence shown here is derived from an EMBL/GenBank/DDBJ whole genome shotgun (WGS) entry which is preliminary data.</text>
</comment>
<evidence type="ECO:0000259" key="4">
    <source>
        <dbReference type="PROSITE" id="PS50949"/>
    </source>
</evidence>
<dbReference type="InterPro" id="IPR000524">
    <property type="entry name" value="Tscrpt_reg_HTH_GntR"/>
</dbReference>
<dbReference type="InterPro" id="IPR008920">
    <property type="entry name" value="TF_FadR/GntR_C"/>
</dbReference>
<keyword evidence="3" id="KW-0804">Transcription</keyword>
<evidence type="ECO:0000313" key="6">
    <source>
        <dbReference type="Proteomes" id="UP000269689"/>
    </source>
</evidence>
<dbReference type="Pfam" id="PF07729">
    <property type="entry name" value="FCD"/>
    <property type="match status" value="1"/>
</dbReference>
<keyword evidence="6" id="KW-1185">Reference proteome</keyword>
<evidence type="ECO:0000313" key="5">
    <source>
        <dbReference type="EMBL" id="RPE71674.1"/>
    </source>
</evidence>